<dbReference type="EMBL" id="ML993585">
    <property type="protein sequence ID" value="KAF2170559.1"/>
    <property type="molecule type" value="Genomic_DNA"/>
</dbReference>
<dbReference type="InterPro" id="IPR013929">
    <property type="entry name" value="RPAP1_C"/>
</dbReference>
<feature type="compositionally biased region" description="Basic and acidic residues" evidence="2">
    <location>
        <begin position="113"/>
        <end position="122"/>
    </location>
</feature>
<reference evidence="5" key="1">
    <citation type="journal article" date="2020" name="Stud. Mycol.">
        <title>101 Dothideomycetes genomes: a test case for predicting lifestyles and emergence of pathogens.</title>
        <authorList>
            <person name="Haridas S."/>
            <person name="Albert R."/>
            <person name="Binder M."/>
            <person name="Bloem J."/>
            <person name="Labutti K."/>
            <person name="Salamov A."/>
            <person name="Andreopoulos B."/>
            <person name="Baker S."/>
            <person name="Barry K."/>
            <person name="Bills G."/>
            <person name="Bluhm B."/>
            <person name="Cannon C."/>
            <person name="Castanera R."/>
            <person name="Culley D."/>
            <person name="Daum C."/>
            <person name="Ezra D."/>
            <person name="Gonzalez J."/>
            <person name="Henrissat B."/>
            <person name="Kuo A."/>
            <person name="Liang C."/>
            <person name="Lipzen A."/>
            <person name="Lutzoni F."/>
            <person name="Magnuson J."/>
            <person name="Mondo S."/>
            <person name="Nolan M."/>
            <person name="Ohm R."/>
            <person name="Pangilinan J."/>
            <person name="Park H.-J."/>
            <person name="Ramirez L."/>
            <person name="Alfaro M."/>
            <person name="Sun H."/>
            <person name="Tritt A."/>
            <person name="Yoshinaga Y."/>
            <person name="Zwiers L.-H."/>
            <person name="Turgeon B."/>
            <person name="Goodwin S."/>
            <person name="Spatafora J."/>
            <person name="Crous P."/>
            <person name="Grigoriev I."/>
        </authorList>
    </citation>
    <scope>NUCLEOTIDE SEQUENCE</scope>
    <source>
        <strain evidence="5">ATCC 36951</strain>
    </source>
</reference>
<feature type="compositionally biased region" description="Polar residues" evidence="2">
    <location>
        <begin position="152"/>
        <end position="171"/>
    </location>
</feature>
<feature type="compositionally biased region" description="Basic and acidic residues" evidence="2">
    <location>
        <begin position="177"/>
        <end position="203"/>
    </location>
</feature>
<dbReference type="PANTHER" id="PTHR21483:SF18">
    <property type="entry name" value="RNA POLYMERASE II-ASSOCIATED PROTEIN 1"/>
    <property type="match status" value="1"/>
</dbReference>
<accession>A0A6A6CXN1</accession>
<evidence type="ECO:0000313" key="5">
    <source>
        <dbReference type="EMBL" id="KAF2170559.1"/>
    </source>
</evidence>
<dbReference type="RefSeq" id="XP_033671448.1">
    <property type="nucleotide sequence ID" value="XM_033804903.1"/>
</dbReference>
<evidence type="ECO:0000256" key="1">
    <source>
        <dbReference type="ARBA" id="ARBA00009953"/>
    </source>
</evidence>
<comment type="similarity">
    <text evidence="1">Belongs to the RPAP1 family.</text>
</comment>
<feature type="region of interest" description="Disordered" evidence="2">
    <location>
        <begin position="1"/>
        <end position="233"/>
    </location>
</feature>
<keyword evidence="6" id="KW-1185">Reference proteome</keyword>
<dbReference type="AlphaFoldDB" id="A0A6A6CXN1"/>
<evidence type="ECO:0000313" key="6">
    <source>
        <dbReference type="Proteomes" id="UP000799537"/>
    </source>
</evidence>
<evidence type="ECO:0000259" key="3">
    <source>
        <dbReference type="Pfam" id="PF08620"/>
    </source>
</evidence>
<dbReference type="Pfam" id="PF08621">
    <property type="entry name" value="RPAP1_N"/>
    <property type="match status" value="1"/>
</dbReference>
<name>A0A6A6CXN1_ZASCE</name>
<dbReference type="OrthoDB" id="348201at2759"/>
<dbReference type="GeneID" id="54558175"/>
<dbReference type="InterPro" id="IPR039913">
    <property type="entry name" value="RPAP1/Rba50"/>
</dbReference>
<gene>
    <name evidence="5" type="ORF">M409DRAFT_19378</name>
</gene>
<proteinExistence type="inferred from homology"/>
<protein>
    <recommendedName>
        <fullName evidence="7">RNA polymerase II-associated protein 1 N-terminal domain-containing protein</fullName>
    </recommendedName>
</protein>
<feature type="compositionally biased region" description="Polar residues" evidence="2">
    <location>
        <begin position="94"/>
        <end position="104"/>
    </location>
</feature>
<dbReference type="InterPro" id="IPR013930">
    <property type="entry name" value="RPAP1_N"/>
</dbReference>
<dbReference type="Pfam" id="PF08620">
    <property type="entry name" value="RPAP1_C"/>
    <property type="match status" value="1"/>
</dbReference>
<feature type="domain" description="RPAP1 N-terminal" evidence="4">
    <location>
        <begin position="114"/>
        <end position="156"/>
    </location>
</feature>
<feature type="domain" description="RPAP1 C-terminal" evidence="3">
    <location>
        <begin position="282"/>
        <end position="349"/>
    </location>
</feature>
<evidence type="ECO:0008006" key="7">
    <source>
        <dbReference type="Google" id="ProtNLM"/>
    </source>
</evidence>
<evidence type="ECO:0000259" key="4">
    <source>
        <dbReference type="Pfam" id="PF08621"/>
    </source>
</evidence>
<dbReference type="PANTHER" id="PTHR21483">
    <property type="entry name" value="RNA POLYMERASE II-ASSOCIATED PROTEIN 1"/>
    <property type="match status" value="1"/>
</dbReference>
<organism evidence="5 6">
    <name type="scientific">Zasmidium cellare ATCC 36951</name>
    <dbReference type="NCBI Taxonomy" id="1080233"/>
    <lineage>
        <taxon>Eukaryota</taxon>
        <taxon>Fungi</taxon>
        <taxon>Dikarya</taxon>
        <taxon>Ascomycota</taxon>
        <taxon>Pezizomycotina</taxon>
        <taxon>Dothideomycetes</taxon>
        <taxon>Dothideomycetidae</taxon>
        <taxon>Mycosphaerellales</taxon>
        <taxon>Mycosphaerellaceae</taxon>
        <taxon>Zasmidium</taxon>
    </lineage>
</organism>
<dbReference type="Proteomes" id="UP000799537">
    <property type="component" value="Unassembled WGS sequence"/>
</dbReference>
<evidence type="ECO:0000256" key="2">
    <source>
        <dbReference type="SAM" id="MobiDB-lite"/>
    </source>
</evidence>
<sequence length="431" mass="48009">MIRGERFELNLDSDDEHDGEQQSVPVPGAFVGDVLERKPAAPKPPTLPAMKSKRGFPEHRKRPVESRFKQQKANAQGQRAPAATVENDAPAVSENASASHTSGKVKTWEEEEKERIDQENRQKIAQMSPEEIKEERRELVSSLGPELLQRLLQRSNVASGSEETDLSQPMDTTPKVEAPKPKTKPEKTVTFEEPVKEDVQEKEEPIEDDPTPPTDTLPHDTIHFPRPPQPPPLDPSSSTFFTDLHEKYFPTLPSDPDKLEWMQSTDKDSSYDPTATAFNATDIRFNFKGELIPPKTASEIPVTAGLHHHGDAPDAAGYTVAELAHLARSTYPAQRCIAFQTLGRVLYRLSKGEFGNAADADTPETLDSTDNLRELARGLWHEVERLKVIQILVDESEGKGVDGGRHLSAKSYATEAVWLWRKGGGRRWKAA</sequence>
<feature type="compositionally biased region" description="Basic and acidic residues" evidence="2">
    <location>
        <begin position="55"/>
        <end position="68"/>
    </location>
</feature>
<feature type="compositionally biased region" description="Basic and acidic residues" evidence="2">
    <location>
        <begin position="130"/>
        <end position="139"/>
    </location>
</feature>
<dbReference type="GO" id="GO:0006366">
    <property type="term" value="P:transcription by RNA polymerase II"/>
    <property type="evidence" value="ECO:0007669"/>
    <property type="project" value="InterPro"/>
</dbReference>